<name>A0A068RUG2_9FUNG</name>
<dbReference type="OrthoDB" id="10249045at2759"/>
<dbReference type="Pfam" id="PF08634">
    <property type="entry name" value="Pet127"/>
    <property type="match status" value="1"/>
</dbReference>
<evidence type="ECO:0000313" key="2">
    <source>
        <dbReference type="EMBL" id="CDH53818.1"/>
    </source>
</evidence>
<feature type="region of interest" description="Disordered" evidence="1">
    <location>
        <begin position="68"/>
        <end position="101"/>
    </location>
</feature>
<proteinExistence type="predicted"/>
<dbReference type="AlphaFoldDB" id="A0A068RUG2"/>
<reference evidence="2" key="1">
    <citation type="submission" date="2013-08" db="EMBL/GenBank/DDBJ databases">
        <title>Gene expansion shapes genome architecture in the human pathogen Lichtheimia corymbifera: an evolutionary genomics analysis in the ancient terrestrial Mucorales (Mucoromycotina).</title>
        <authorList>
            <person name="Schwartze V.U."/>
            <person name="Winter S."/>
            <person name="Shelest E."/>
            <person name="Marcet-Houben M."/>
            <person name="Horn F."/>
            <person name="Wehner S."/>
            <person name="Hoffmann K."/>
            <person name="Riege K."/>
            <person name="Sammeth M."/>
            <person name="Nowrousian M."/>
            <person name="Valiante V."/>
            <person name="Linde J."/>
            <person name="Jacobsen I.D."/>
            <person name="Marz M."/>
            <person name="Brakhage A.A."/>
            <person name="Gabaldon T."/>
            <person name="Bocker S."/>
            <person name="Voigt K."/>
        </authorList>
    </citation>
    <scope>NUCLEOTIDE SEQUENCE [LARGE SCALE GENOMIC DNA]</scope>
    <source>
        <strain evidence="2">FSU 9682</strain>
    </source>
</reference>
<evidence type="ECO:0000256" key="1">
    <source>
        <dbReference type="SAM" id="MobiDB-lite"/>
    </source>
</evidence>
<dbReference type="PANTHER" id="PTHR31014">
    <property type="entry name" value="MITOCHONDRIAL TRANSLATION SYSTEM COMPONENT PET127-RELATED"/>
    <property type="match status" value="1"/>
</dbReference>
<protein>
    <submittedName>
        <fullName evidence="2">Mitochondrial mrna processing protein</fullName>
    </submittedName>
</protein>
<gene>
    <name evidence="2" type="ORF">LCOR_05131.1</name>
</gene>
<comment type="caution">
    <text evidence="2">The sequence shown here is derived from an EMBL/GenBank/DDBJ whole genome shotgun (WGS) entry which is preliminary data.</text>
</comment>
<dbReference type="GO" id="GO:0000964">
    <property type="term" value="P:mitochondrial RNA 5'-end processing"/>
    <property type="evidence" value="ECO:0007669"/>
    <property type="project" value="TreeGrafter"/>
</dbReference>
<evidence type="ECO:0000313" key="3">
    <source>
        <dbReference type="Proteomes" id="UP000027586"/>
    </source>
</evidence>
<dbReference type="PANTHER" id="PTHR31014:SF0">
    <property type="entry name" value="MITOCHONDRIAL TRANSLATION SYSTEM COMPONENT PET127-RELATED"/>
    <property type="match status" value="1"/>
</dbReference>
<dbReference type="VEuPathDB" id="FungiDB:LCOR_05131.1"/>
<dbReference type="Proteomes" id="UP000027586">
    <property type="component" value="Unassembled WGS sequence"/>
</dbReference>
<dbReference type="STRING" id="1263082.A0A068RUG2"/>
<dbReference type="EMBL" id="CBTN010000019">
    <property type="protein sequence ID" value="CDH53818.1"/>
    <property type="molecule type" value="Genomic_DNA"/>
</dbReference>
<organism evidence="2 3">
    <name type="scientific">Lichtheimia corymbifera JMRC:FSU:9682</name>
    <dbReference type="NCBI Taxonomy" id="1263082"/>
    <lineage>
        <taxon>Eukaryota</taxon>
        <taxon>Fungi</taxon>
        <taxon>Fungi incertae sedis</taxon>
        <taxon>Mucoromycota</taxon>
        <taxon>Mucoromycotina</taxon>
        <taxon>Mucoromycetes</taxon>
        <taxon>Mucorales</taxon>
        <taxon>Lichtheimiaceae</taxon>
        <taxon>Lichtheimia</taxon>
    </lineage>
</organism>
<keyword evidence="3" id="KW-1185">Reference proteome</keyword>
<dbReference type="GO" id="GO:0005740">
    <property type="term" value="C:mitochondrial envelope"/>
    <property type="evidence" value="ECO:0007669"/>
    <property type="project" value="TreeGrafter"/>
</dbReference>
<accession>A0A068RUG2</accession>
<sequence>MYHSKRCSATRLLHTSLRYTHPHTRSRPTCHHGAILPHPARDLHSTTTTLDPSIDTYSKLSERLNDEDITTRYDGKASTERLEERSEQELDTSDTKTTEKDALRDHIMNQFTEHLQGRKQSDTVVIKKHQPGQSADVKHVLAKYNVAPKEPKYHTISIKRRYTPIEPEGEDKPQPPTLAHGLDRVLFNPGVHYLKDPRTQTYNFTPFLENITQPAEFDFDAIGPYITPSQDEYLIQRARDHQHRYVGSTSSVSAMLSQIYFALSNGKTTDTSVLSQAYAFEPSKFTRATRAPASIFLHWKDGVYGIDADKSYDVEETILSSMGKSMEKVLTLEPPEYERYLKNAESPLSPHEVNQPESFAYGVFGKILLRSQLDCQDPRLPRKTFDLKTRATVPVRYDVTNYQDYVGYNLRRSHGLYESFEREYYDMMRSAFLKYNFQVRIGNMDGLLVAYHNTQQIFGFQYISREEISTRLFGNTHMGDMVLDRTLQLFHHILDVATKKYPKRTLRLYFYAGSARSGVPPNQKLGIWVEQLPKPGTPPAEDVADEFFATESKTDVVTKYILHIKSTINDKPVGDNEPVEAVRKPWQWLTRYRLEEIPQSEWEPSEINRIRGKQISAFNRNVNRGFIEHLRRISRYGKK</sequence>
<dbReference type="InterPro" id="IPR013943">
    <property type="entry name" value="Pet127"/>
</dbReference>